<dbReference type="AlphaFoldDB" id="A0A183GWF1"/>
<proteinExistence type="predicted"/>
<organism evidence="3 4">
    <name type="scientific">Heligmosomoides polygyrus</name>
    <name type="common">Parasitic roundworm</name>
    <dbReference type="NCBI Taxonomy" id="6339"/>
    <lineage>
        <taxon>Eukaryota</taxon>
        <taxon>Metazoa</taxon>
        <taxon>Ecdysozoa</taxon>
        <taxon>Nematoda</taxon>
        <taxon>Chromadorea</taxon>
        <taxon>Rhabditida</taxon>
        <taxon>Rhabditina</taxon>
        <taxon>Rhabditomorpha</taxon>
        <taxon>Strongyloidea</taxon>
        <taxon>Heligmosomidae</taxon>
        <taxon>Heligmosomoides</taxon>
    </lineage>
</organism>
<evidence type="ECO:0000256" key="1">
    <source>
        <dbReference type="SAM" id="MobiDB-lite"/>
    </source>
</evidence>
<name>A0A183GWF1_HELPZ</name>
<dbReference type="OrthoDB" id="5837891at2759"/>
<feature type="region of interest" description="Disordered" evidence="1">
    <location>
        <begin position="36"/>
        <end position="78"/>
    </location>
</feature>
<evidence type="ECO:0000313" key="3">
    <source>
        <dbReference type="Proteomes" id="UP000050761"/>
    </source>
</evidence>
<accession>A0A183GWF1</accession>
<reference evidence="2 3" key="1">
    <citation type="submission" date="2018-11" db="EMBL/GenBank/DDBJ databases">
        <authorList>
            <consortium name="Pathogen Informatics"/>
        </authorList>
    </citation>
    <scope>NUCLEOTIDE SEQUENCE [LARGE SCALE GENOMIC DNA]</scope>
</reference>
<gene>
    <name evidence="2" type="ORF">HPBE_LOCUS27020</name>
</gene>
<dbReference type="Proteomes" id="UP000050761">
    <property type="component" value="Unassembled WGS sequence"/>
</dbReference>
<evidence type="ECO:0000313" key="4">
    <source>
        <dbReference type="WBParaSite" id="HPBE_0002702101-mRNA-1"/>
    </source>
</evidence>
<feature type="compositionally biased region" description="Basic and acidic residues" evidence="1">
    <location>
        <begin position="38"/>
        <end position="58"/>
    </location>
</feature>
<dbReference type="WBParaSite" id="HPBE_0002702101-mRNA-1">
    <property type="protein sequence ID" value="HPBE_0002702101-mRNA-1"/>
    <property type="gene ID" value="HPBE_0002702101"/>
</dbReference>
<keyword evidence="3" id="KW-1185">Reference proteome</keyword>
<evidence type="ECO:0000313" key="2">
    <source>
        <dbReference type="EMBL" id="VDP60448.1"/>
    </source>
</evidence>
<reference evidence="4" key="2">
    <citation type="submission" date="2019-09" db="UniProtKB">
        <authorList>
            <consortium name="WormBaseParasite"/>
        </authorList>
    </citation>
    <scope>IDENTIFICATION</scope>
</reference>
<protein>
    <submittedName>
        <fullName evidence="4">Reverse transcriptase</fullName>
    </submittedName>
</protein>
<dbReference type="EMBL" id="UZAH01041631">
    <property type="protein sequence ID" value="VDP60448.1"/>
    <property type="molecule type" value="Genomic_DNA"/>
</dbReference>
<sequence>MKLGKAAGPDGVPVEAWKVLGDLWLTQFNQLADAVLQQDHDRRRPSLNDPLRGRDRPSSRQPGGAGGEGAVVAERPRDNGLRLNVKKTKFISSEQCAGSILDCQREAIEKVEEYRYLGSDLSEEGSLDQA</sequence>
<accession>A0A3P8FLA8</accession>